<reference evidence="2" key="1">
    <citation type="submission" date="2021-02" db="EMBL/GenBank/DDBJ databases">
        <authorList>
            <person name="Nowell W R."/>
        </authorList>
    </citation>
    <scope>NUCLEOTIDE SEQUENCE</scope>
</reference>
<evidence type="ECO:0000313" key="2">
    <source>
        <dbReference type="EMBL" id="CAF3555411.1"/>
    </source>
</evidence>
<dbReference type="AlphaFoldDB" id="A0A818K3Z7"/>
<feature type="region of interest" description="Disordered" evidence="1">
    <location>
        <begin position="252"/>
        <end position="271"/>
    </location>
</feature>
<feature type="compositionally biased region" description="Basic and acidic residues" evidence="1">
    <location>
        <begin position="197"/>
        <end position="206"/>
    </location>
</feature>
<evidence type="ECO:0000256" key="1">
    <source>
        <dbReference type="SAM" id="MobiDB-lite"/>
    </source>
</evidence>
<accession>A0A818K3Z7</accession>
<feature type="compositionally biased region" description="Low complexity" evidence="1">
    <location>
        <begin position="55"/>
        <end position="64"/>
    </location>
</feature>
<name>A0A818K3Z7_9BILA</name>
<sequence>MSNEGIASAGSQPPLVSPLRRLSICRQLSDVLKYRRKSFCSNSNDHLPYIPSPSPTSSSTTTATTNSASSTFTFVWNCALTEVDSPPGSSSNEDLHILPIQHQQRTRKNGLSDDPNIINTKEITGSMVAACLLKQRSISCDDVAFLSSSGDEQTICASGPSSATSAAMSYKSKCNEKEHGLPSCSRINNRALAKTSAGKERNEKRNSTGSAILTTTTKSAPATSKRLSSQCMVQDNDDIIPVNITNSNYNQELKSTNSQQHTRSGKTSRSGLFTGSIFTRVKSTKKKEKETNKTKFYIQCMIQAVLDLYLIIIN</sequence>
<evidence type="ECO:0000313" key="3">
    <source>
        <dbReference type="Proteomes" id="UP000663836"/>
    </source>
</evidence>
<proteinExistence type="predicted"/>
<comment type="caution">
    <text evidence="2">The sequence shown here is derived from an EMBL/GenBank/DDBJ whole genome shotgun (WGS) entry which is preliminary data.</text>
</comment>
<dbReference type="EMBL" id="CAJOBD010000054">
    <property type="protein sequence ID" value="CAF3555411.1"/>
    <property type="molecule type" value="Genomic_DNA"/>
</dbReference>
<dbReference type="Proteomes" id="UP000663836">
    <property type="component" value="Unassembled WGS sequence"/>
</dbReference>
<gene>
    <name evidence="2" type="ORF">JBS370_LOCUS1564</name>
</gene>
<organism evidence="2 3">
    <name type="scientific">Rotaria sordida</name>
    <dbReference type="NCBI Taxonomy" id="392033"/>
    <lineage>
        <taxon>Eukaryota</taxon>
        <taxon>Metazoa</taxon>
        <taxon>Spiralia</taxon>
        <taxon>Gnathifera</taxon>
        <taxon>Rotifera</taxon>
        <taxon>Eurotatoria</taxon>
        <taxon>Bdelloidea</taxon>
        <taxon>Philodinida</taxon>
        <taxon>Philodinidae</taxon>
        <taxon>Rotaria</taxon>
    </lineage>
</organism>
<feature type="region of interest" description="Disordered" evidence="1">
    <location>
        <begin position="45"/>
        <end position="64"/>
    </location>
</feature>
<protein>
    <submittedName>
        <fullName evidence="2">Uncharacterized protein</fullName>
    </submittedName>
</protein>
<feature type="region of interest" description="Disordered" evidence="1">
    <location>
        <begin position="194"/>
        <end position="219"/>
    </location>
</feature>